<dbReference type="RefSeq" id="WP_106748098.1">
    <property type="nucleotide sequence ID" value="NZ_CP027668.1"/>
</dbReference>
<dbReference type="AlphaFoldDB" id="A0A2S0N9S9"/>
<keyword evidence="5" id="KW-1185">Reference proteome</keyword>
<dbReference type="PANTHER" id="PTHR42937:SF1">
    <property type="entry name" value="DIAMINOPROPIONATE AMMONIA-LYASE"/>
    <property type="match status" value="1"/>
</dbReference>
<keyword evidence="2" id="KW-0663">Pyridoxal phosphate</keyword>
<dbReference type="InterPro" id="IPR036052">
    <property type="entry name" value="TrpB-like_PALP_sf"/>
</dbReference>
<dbReference type="Pfam" id="PF00291">
    <property type="entry name" value="PALP"/>
    <property type="match status" value="1"/>
</dbReference>
<organism evidence="4 5">
    <name type="scientific">Phreatobacter cathodiphilus</name>
    <dbReference type="NCBI Taxonomy" id="1868589"/>
    <lineage>
        <taxon>Bacteria</taxon>
        <taxon>Pseudomonadati</taxon>
        <taxon>Pseudomonadota</taxon>
        <taxon>Alphaproteobacteria</taxon>
        <taxon>Hyphomicrobiales</taxon>
        <taxon>Phreatobacteraceae</taxon>
        <taxon>Phreatobacter</taxon>
    </lineage>
</organism>
<feature type="domain" description="Tryptophan synthase beta chain-like PALP" evidence="3">
    <location>
        <begin position="49"/>
        <end position="356"/>
    </location>
</feature>
<dbReference type="KEGG" id="phr:C6569_06620"/>
<protein>
    <submittedName>
        <fullName evidence="4">Diaminopropionate ammonia-lyase</fullName>
    </submittedName>
</protein>
<proteinExistence type="predicted"/>
<dbReference type="EMBL" id="CP027668">
    <property type="protein sequence ID" value="AVO44757.1"/>
    <property type="molecule type" value="Genomic_DNA"/>
</dbReference>
<accession>A0A2S0N9S9</accession>
<name>A0A2S0N9S9_9HYPH</name>
<dbReference type="Proteomes" id="UP000237889">
    <property type="component" value="Chromosome"/>
</dbReference>
<dbReference type="GO" id="GO:0016829">
    <property type="term" value="F:lyase activity"/>
    <property type="evidence" value="ECO:0007669"/>
    <property type="project" value="UniProtKB-KW"/>
</dbReference>
<dbReference type="OrthoDB" id="34584at2"/>
<evidence type="ECO:0000313" key="4">
    <source>
        <dbReference type="EMBL" id="AVO44757.1"/>
    </source>
</evidence>
<evidence type="ECO:0000256" key="1">
    <source>
        <dbReference type="ARBA" id="ARBA00001933"/>
    </source>
</evidence>
<sequence length="383" mass="39955">MPDILTVSGDSRLLANPGLDRRRPYGADERAILSLEGARAAHAAITAWEGYRPTPLLSLDGLAREAAVGSILYKHEAHRFVLKSFKALGGAYAVERLVAARGSAEGLTVTCATDGNHGRAVAWGARRLGVRAVIYVHETVSQGRVDAIAAYGAEVRRVSGNYDDAVRASAEAAAANGWTIVSDTSWPGYDLIPRDVMQGYAVLGIEAEGQGARPTHIFVQGGVGGIAAAILSWTWESLGADRPILVVVEPERAACLLESAAARRWTTVGGDLDTIMAGLACGEPSELAWALLSPGADAFMAIPDTRAAETMRRLAQDGIAAGESGVAGLAGLVAAAADPAARRLLRLDAGSRVLCIGTEGATDPAIYREIVGRDAAEVEKEPA</sequence>
<evidence type="ECO:0000256" key="2">
    <source>
        <dbReference type="ARBA" id="ARBA00022898"/>
    </source>
</evidence>
<dbReference type="NCBIfam" id="NF006058">
    <property type="entry name" value="PRK08206.1"/>
    <property type="match status" value="1"/>
</dbReference>
<keyword evidence="4" id="KW-0456">Lyase</keyword>
<comment type="cofactor">
    <cofactor evidence="1">
        <name>pyridoxal 5'-phosphate</name>
        <dbReference type="ChEBI" id="CHEBI:597326"/>
    </cofactor>
</comment>
<gene>
    <name evidence="4" type="ORF">C6569_06620</name>
</gene>
<dbReference type="InterPro" id="IPR001926">
    <property type="entry name" value="TrpB-like_PALP"/>
</dbReference>
<evidence type="ECO:0000259" key="3">
    <source>
        <dbReference type="Pfam" id="PF00291"/>
    </source>
</evidence>
<reference evidence="4 5" key="1">
    <citation type="submission" date="2018-03" db="EMBL/GenBank/DDBJ databases">
        <title>Genome sequencing of Phreatobacter sp.</title>
        <authorList>
            <person name="Kim S.-J."/>
            <person name="Heo J."/>
            <person name="Kwon S.-W."/>
        </authorList>
    </citation>
    <scope>NUCLEOTIDE SEQUENCE [LARGE SCALE GENOMIC DNA]</scope>
    <source>
        <strain evidence="4 5">S-12</strain>
    </source>
</reference>
<evidence type="ECO:0000313" key="5">
    <source>
        <dbReference type="Proteomes" id="UP000237889"/>
    </source>
</evidence>
<dbReference type="PANTHER" id="PTHR42937">
    <property type="match status" value="1"/>
</dbReference>
<dbReference type="Gene3D" id="3.40.50.1100">
    <property type="match status" value="2"/>
</dbReference>
<dbReference type="SUPFAM" id="SSF53686">
    <property type="entry name" value="Tryptophan synthase beta subunit-like PLP-dependent enzymes"/>
    <property type="match status" value="1"/>
</dbReference>